<dbReference type="Pfam" id="PF02096">
    <property type="entry name" value="60KD_IMP"/>
    <property type="match status" value="1"/>
</dbReference>
<comment type="similarity">
    <text evidence="9">Belongs to the OXA1/ALB3/YidC family.</text>
</comment>
<dbReference type="Proteomes" id="UP000229390">
    <property type="component" value="Unassembled WGS sequence"/>
</dbReference>
<gene>
    <name evidence="12" type="ORF">COT34_02400</name>
</gene>
<dbReference type="InterPro" id="IPR001708">
    <property type="entry name" value="YidC/ALB3/OXA1/COX18"/>
</dbReference>
<evidence type="ECO:0000313" key="13">
    <source>
        <dbReference type="Proteomes" id="UP000229390"/>
    </source>
</evidence>
<keyword evidence="2" id="KW-0813">Transport</keyword>
<dbReference type="GO" id="GO:0032977">
    <property type="term" value="F:membrane insertase activity"/>
    <property type="evidence" value="ECO:0007669"/>
    <property type="project" value="InterPro"/>
</dbReference>
<evidence type="ECO:0000256" key="9">
    <source>
        <dbReference type="RuleBase" id="RU003945"/>
    </source>
</evidence>
<dbReference type="CDD" id="cd20070">
    <property type="entry name" value="5TM_YidC_Alb3"/>
    <property type="match status" value="1"/>
</dbReference>
<feature type="domain" description="Membrane insertase YidC/Oxa/ALB C-terminal" evidence="11">
    <location>
        <begin position="26"/>
        <end position="231"/>
    </location>
</feature>
<feature type="transmembrane region" description="Helical" evidence="10">
    <location>
        <begin position="15"/>
        <end position="41"/>
    </location>
</feature>
<name>A0A2M6T0A3_9BACT</name>
<evidence type="ECO:0000256" key="7">
    <source>
        <dbReference type="ARBA" id="ARBA00023136"/>
    </source>
</evidence>
<dbReference type="PANTHER" id="PTHR12428">
    <property type="entry name" value="OXA1"/>
    <property type="match status" value="1"/>
</dbReference>
<dbReference type="GO" id="GO:0051205">
    <property type="term" value="P:protein insertion into membrane"/>
    <property type="evidence" value="ECO:0007669"/>
    <property type="project" value="TreeGrafter"/>
</dbReference>
<proteinExistence type="inferred from homology"/>
<evidence type="ECO:0000259" key="11">
    <source>
        <dbReference type="Pfam" id="PF02096"/>
    </source>
</evidence>
<dbReference type="AlphaFoldDB" id="A0A2M6T0A3"/>
<keyword evidence="5" id="KW-0653">Protein transport</keyword>
<dbReference type="GO" id="GO:0015031">
    <property type="term" value="P:protein transport"/>
    <property type="evidence" value="ECO:0007669"/>
    <property type="project" value="UniProtKB-KW"/>
</dbReference>
<protein>
    <recommendedName>
        <fullName evidence="11">Membrane insertase YidC/Oxa/ALB C-terminal domain-containing protein</fullName>
    </recommendedName>
</protein>
<keyword evidence="8" id="KW-0143">Chaperone</keyword>
<keyword evidence="6 10" id="KW-1133">Transmembrane helix</keyword>
<evidence type="ECO:0000256" key="5">
    <source>
        <dbReference type="ARBA" id="ARBA00022927"/>
    </source>
</evidence>
<comment type="caution">
    <text evidence="12">The sequence shown here is derived from an EMBL/GenBank/DDBJ whole genome shotgun (WGS) entry which is preliminary data.</text>
</comment>
<dbReference type="InterPro" id="IPR047196">
    <property type="entry name" value="YidC_ALB_C"/>
</dbReference>
<dbReference type="PANTHER" id="PTHR12428:SF65">
    <property type="entry name" value="CYTOCHROME C OXIDASE ASSEMBLY PROTEIN COX18, MITOCHONDRIAL"/>
    <property type="match status" value="1"/>
</dbReference>
<evidence type="ECO:0000256" key="8">
    <source>
        <dbReference type="ARBA" id="ARBA00023186"/>
    </source>
</evidence>
<dbReference type="NCBIfam" id="TIGR03592">
    <property type="entry name" value="yidC_oxa1_cterm"/>
    <property type="match status" value="1"/>
</dbReference>
<comment type="subcellular location">
    <subcellularLocation>
        <location evidence="1">Cell membrane</location>
        <topology evidence="1">Multi-pass membrane protein</topology>
    </subcellularLocation>
    <subcellularLocation>
        <location evidence="9">Membrane</location>
        <topology evidence="9">Multi-pass membrane protein</topology>
    </subcellularLocation>
</comment>
<evidence type="ECO:0000256" key="4">
    <source>
        <dbReference type="ARBA" id="ARBA00022692"/>
    </source>
</evidence>
<sequence>MFHTLFYQPLFNLLILFYVFFPGHDFGLAIILLTLVTKLLFYPLNNQALKTQKALNEIQPKLREIQEKFKNDKMEQARQTMALYREAKVSPFSSILPLLVQLPILFALYWVFADGLNPGSMGNLYSFIKPPTVINPVFLGIVDLSQPSKVLAVLAGAVQFLQTKLMAPKTAAKENKKRGSETKMAEIMQKEMLYFFPVLIIFAFFRSPSAVALYWLVSLIFSIIQQIFVNRQQTSQTYAQPRKL</sequence>
<evidence type="ECO:0000256" key="10">
    <source>
        <dbReference type="SAM" id="Phobius"/>
    </source>
</evidence>
<feature type="transmembrane region" description="Helical" evidence="10">
    <location>
        <begin position="89"/>
        <end position="112"/>
    </location>
</feature>
<reference evidence="13" key="1">
    <citation type="submission" date="2017-09" db="EMBL/GenBank/DDBJ databases">
        <title>Depth-based differentiation of microbial function through sediment-hosted aquifers and enrichment of novel symbionts in the deep terrestrial subsurface.</title>
        <authorList>
            <person name="Probst A.J."/>
            <person name="Ladd B."/>
            <person name="Jarett J.K."/>
            <person name="Geller-Mcgrath D.E."/>
            <person name="Sieber C.M.K."/>
            <person name="Emerson J.B."/>
            <person name="Anantharaman K."/>
            <person name="Thomas B.C."/>
            <person name="Malmstrom R."/>
            <person name="Stieglmeier M."/>
            <person name="Klingl A."/>
            <person name="Woyke T."/>
            <person name="Ryan C.M."/>
            <person name="Banfield J.F."/>
        </authorList>
    </citation>
    <scope>NUCLEOTIDE SEQUENCE [LARGE SCALE GENOMIC DNA]</scope>
</reference>
<evidence type="ECO:0000256" key="1">
    <source>
        <dbReference type="ARBA" id="ARBA00004651"/>
    </source>
</evidence>
<dbReference type="InterPro" id="IPR028055">
    <property type="entry name" value="YidC/Oxa/ALB_C"/>
</dbReference>
<evidence type="ECO:0000313" key="12">
    <source>
        <dbReference type="EMBL" id="PIS38688.1"/>
    </source>
</evidence>
<evidence type="ECO:0000256" key="6">
    <source>
        <dbReference type="ARBA" id="ARBA00022989"/>
    </source>
</evidence>
<keyword evidence="7 10" id="KW-0472">Membrane</keyword>
<dbReference type="EMBL" id="PEYE01000038">
    <property type="protein sequence ID" value="PIS38688.1"/>
    <property type="molecule type" value="Genomic_DNA"/>
</dbReference>
<organism evidence="12 13">
    <name type="scientific">Candidatus Nealsonbacteria bacterium CG08_land_8_20_14_0_20_43_11</name>
    <dbReference type="NCBI Taxonomy" id="1974706"/>
    <lineage>
        <taxon>Bacteria</taxon>
        <taxon>Candidatus Nealsoniibacteriota</taxon>
    </lineage>
</organism>
<accession>A0A2M6T0A3</accession>
<evidence type="ECO:0000256" key="3">
    <source>
        <dbReference type="ARBA" id="ARBA00022475"/>
    </source>
</evidence>
<dbReference type="GO" id="GO:0005886">
    <property type="term" value="C:plasma membrane"/>
    <property type="evidence" value="ECO:0007669"/>
    <property type="project" value="UniProtKB-SubCell"/>
</dbReference>
<keyword evidence="3" id="KW-1003">Cell membrane</keyword>
<evidence type="ECO:0000256" key="2">
    <source>
        <dbReference type="ARBA" id="ARBA00022448"/>
    </source>
</evidence>
<keyword evidence="4 9" id="KW-0812">Transmembrane</keyword>
<feature type="transmembrane region" description="Helical" evidence="10">
    <location>
        <begin position="211"/>
        <end position="229"/>
    </location>
</feature>